<dbReference type="Gene3D" id="1.10.10.10">
    <property type="entry name" value="Winged helix-like DNA-binding domain superfamily/Winged helix DNA-binding domain"/>
    <property type="match status" value="1"/>
</dbReference>
<reference evidence="7 8" key="1">
    <citation type="submission" date="2021-05" db="EMBL/GenBank/DDBJ databases">
        <title>The draft genome of Geobacter luticola JCM 17780.</title>
        <authorList>
            <person name="Xu Z."/>
            <person name="Masuda Y."/>
            <person name="Itoh H."/>
            <person name="Senoo K."/>
        </authorList>
    </citation>
    <scope>NUCLEOTIDE SEQUENCE [LARGE SCALE GENOMIC DNA]</scope>
    <source>
        <strain evidence="7 8">JCM 17780</strain>
    </source>
</reference>
<dbReference type="RefSeq" id="WP_214174605.1">
    <property type="nucleotide sequence ID" value="NZ_JAHCVK010000001.1"/>
</dbReference>
<sequence>MGNSERHNGLLTFFSTTLWELEPDHYRGVRRHGLRYLQIIALVARDFWLDQCPLRAAALSFTTILSLVPFFALTFAVLKGLGVQNKLEPLILEQVTAGSQQMISNIVLYINNTNMTSMGAVGLVGLIVTVIALLANIEEAFNVIWGVRETRSLYRKFSDYLSVVVSGPLLLLAATSITTSLQSQALVKRFISTTYLGDILLFGFQLVPYLSIALALVFLYIFIPNTTVRFRSALIGGLLAGASWQIAQWGYIHFQVGVSRYNAIYGTMAALPVLMVWIYTSWLIVLFGVEMVYAHQNLRTFLREQRAGSMSHSVRELLALAILQDIAAAFHKGHAAWTAEQLAEDLDVPLRVVRELLDLLATAGYLAETASPHPGWQPARDLECIPLQEVLKTIKEHGIGCRITRLTRREQWLRAILDRVEKGGEDALAGMTLHDLVATQPPATPAASAPPD</sequence>
<evidence type="ECO:0000256" key="6">
    <source>
        <dbReference type="SAM" id="Phobius"/>
    </source>
</evidence>
<comment type="caution">
    <text evidence="7">The sequence shown here is derived from an EMBL/GenBank/DDBJ whole genome shotgun (WGS) entry which is preliminary data.</text>
</comment>
<dbReference type="InterPro" id="IPR036388">
    <property type="entry name" value="WH-like_DNA-bd_sf"/>
</dbReference>
<evidence type="ECO:0000256" key="3">
    <source>
        <dbReference type="ARBA" id="ARBA00022692"/>
    </source>
</evidence>
<feature type="transmembrane region" description="Helical" evidence="6">
    <location>
        <begin position="199"/>
        <end position="221"/>
    </location>
</feature>
<feature type="transmembrane region" description="Helical" evidence="6">
    <location>
        <begin position="157"/>
        <end position="179"/>
    </location>
</feature>
<keyword evidence="3 6" id="KW-0812">Transmembrane</keyword>
<keyword evidence="5 6" id="KW-0472">Membrane</keyword>
<keyword evidence="8" id="KW-1185">Reference proteome</keyword>
<name>A0ABS5SBY6_9BACT</name>
<keyword evidence="2" id="KW-1003">Cell membrane</keyword>
<gene>
    <name evidence="7" type="ORF">KI810_06430</name>
</gene>
<evidence type="ECO:0000256" key="2">
    <source>
        <dbReference type="ARBA" id="ARBA00022475"/>
    </source>
</evidence>
<feature type="transmembrane region" description="Helical" evidence="6">
    <location>
        <begin position="116"/>
        <end position="137"/>
    </location>
</feature>
<dbReference type="PANTHER" id="PTHR30213">
    <property type="entry name" value="INNER MEMBRANE PROTEIN YHJD"/>
    <property type="match status" value="1"/>
</dbReference>
<dbReference type="EMBL" id="JAHCVK010000001">
    <property type="protein sequence ID" value="MBT0652685.1"/>
    <property type="molecule type" value="Genomic_DNA"/>
</dbReference>
<dbReference type="NCBIfam" id="TIGR00765">
    <property type="entry name" value="yihY_not_rbn"/>
    <property type="match status" value="1"/>
</dbReference>
<evidence type="ECO:0000313" key="8">
    <source>
        <dbReference type="Proteomes" id="UP000756860"/>
    </source>
</evidence>
<evidence type="ECO:0000256" key="1">
    <source>
        <dbReference type="ARBA" id="ARBA00004651"/>
    </source>
</evidence>
<feature type="transmembrane region" description="Helical" evidence="6">
    <location>
        <begin position="233"/>
        <end position="252"/>
    </location>
</feature>
<comment type="subcellular location">
    <subcellularLocation>
        <location evidence="1">Cell membrane</location>
        <topology evidence="1">Multi-pass membrane protein</topology>
    </subcellularLocation>
</comment>
<dbReference type="InterPro" id="IPR036390">
    <property type="entry name" value="WH_DNA-bd_sf"/>
</dbReference>
<dbReference type="Pfam" id="PF03631">
    <property type="entry name" value="Virul_fac_BrkB"/>
    <property type="match status" value="1"/>
</dbReference>
<dbReference type="InterPro" id="IPR017039">
    <property type="entry name" value="Virul_fac_BrkB"/>
</dbReference>
<evidence type="ECO:0000256" key="5">
    <source>
        <dbReference type="ARBA" id="ARBA00023136"/>
    </source>
</evidence>
<keyword evidence="4 6" id="KW-1133">Transmembrane helix</keyword>
<evidence type="ECO:0000313" key="7">
    <source>
        <dbReference type="EMBL" id="MBT0652685.1"/>
    </source>
</evidence>
<accession>A0ABS5SBY6</accession>
<dbReference type="Pfam" id="PF02082">
    <property type="entry name" value="Rrf2"/>
    <property type="match status" value="1"/>
</dbReference>
<dbReference type="Proteomes" id="UP000756860">
    <property type="component" value="Unassembled WGS sequence"/>
</dbReference>
<feature type="transmembrane region" description="Helical" evidence="6">
    <location>
        <begin position="56"/>
        <end position="78"/>
    </location>
</feature>
<dbReference type="SUPFAM" id="SSF46785">
    <property type="entry name" value="Winged helix' DNA-binding domain"/>
    <property type="match status" value="1"/>
</dbReference>
<proteinExistence type="predicted"/>
<dbReference type="PANTHER" id="PTHR30213:SF0">
    <property type="entry name" value="UPF0761 MEMBRANE PROTEIN YIHY"/>
    <property type="match status" value="1"/>
</dbReference>
<dbReference type="InterPro" id="IPR000944">
    <property type="entry name" value="Tscrpt_reg_Rrf2"/>
</dbReference>
<evidence type="ECO:0000256" key="4">
    <source>
        <dbReference type="ARBA" id="ARBA00022989"/>
    </source>
</evidence>
<protein>
    <submittedName>
        <fullName evidence="7">YihY family inner membrane protein</fullName>
    </submittedName>
</protein>
<organism evidence="7 8">
    <name type="scientific">Geomobilimonas luticola</name>
    <dbReference type="NCBI Taxonomy" id="1114878"/>
    <lineage>
        <taxon>Bacteria</taxon>
        <taxon>Pseudomonadati</taxon>
        <taxon>Thermodesulfobacteriota</taxon>
        <taxon>Desulfuromonadia</taxon>
        <taxon>Geobacterales</taxon>
        <taxon>Geobacteraceae</taxon>
        <taxon>Geomobilimonas</taxon>
    </lineage>
</organism>
<feature type="transmembrane region" description="Helical" evidence="6">
    <location>
        <begin position="264"/>
        <end position="289"/>
    </location>
</feature>